<dbReference type="Proteomes" id="UP000198280">
    <property type="component" value="Unassembled WGS sequence"/>
</dbReference>
<dbReference type="InterPro" id="IPR046032">
    <property type="entry name" value="DUF5990"/>
</dbReference>
<gene>
    <name evidence="1" type="ORF">SAMN05216252_104119</name>
</gene>
<sequence>MRIRIEGSDLPGRTFGDHRGVHVAVQRRARSAELLDPRPGDAAAATWDLDCRVRETPDGLDVTGPCVQGGPGARFVYLSWGAVGDSGDFTMFRRAKLMLDGVDPGTLRAAARSGTLLGRLGLTDARGGPLCAAVRPPLIMWSAGTPDATG</sequence>
<keyword evidence="2" id="KW-1185">Reference proteome</keyword>
<dbReference type="RefSeq" id="WP_089223245.1">
    <property type="nucleotide sequence ID" value="NZ_FZOF01000004.1"/>
</dbReference>
<reference evidence="1 2" key="1">
    <citation type="submission" date="2017-06" db="EMBL/GenBank/DDBJ databases">
        <authorList>
            <person name="Kim H.J."/>
            <person name="Triplett B.A."/>
        </authorList>
    </citation>
    <scope>NUCLEOTIDE SEQUENCE [LARGE SCALE GENOMIC DNA]</scope>
    <source>
        <strain evidence="1 2">CGMCC 4.1858</strain>
    </source>
</reference>
<evidence type="ECO:0000313" key="2">
    <source>
        <dbReference type="Proteomes" id="UP000198280"/>
    </source>
</evidence>
<evidence type="ECO:0000313" key="1">
    <source>
        <dbReference type="EMBL" id="SNS21422.1"/>
    </source>
</evidence>
<organism evidence="1 2">
    <name type="scientific">Actinacidiphila glaucinigra</name>
    <dbReference type="NCBI Taxonomy" id="235986"/>
    <lineage>
        <taxon>Bacteria</taxon>
        <taxon>Bacillati</taxon>
        <taxon>Actinomycetota</taxon>
        <taxon>Actinomycetes</taxon>
        <taxon>Kitasatosporales</taxon>
        <taxon>Streptomycetaceae</taxon>
        <taxon>Actinacidiphila</taxon>
    </lineage>
</organism>
<evidence type="ECO:0008006" key="3">
    <source>
        <dbReference type="Google" id="ProtNLM"/>
    </source>
</evidence>
<protein>
    <recommendedName>
        <fullName evidence="3">Monooxygenase</fullName>
    </recommendedName>
</protein>
<dbReference type="EMBL" id="FZOF01000004">
    <property type="protein sequence ID" value="SNS21422.1"/>
    <property type="molecule type" value="Genomic_DNA"/>
</dbReference>
<name>A0A239CNI1_9ACTN</name>
<proteinExistence type="predicted"/>
<dbReference type="Pfam" id="PF19452">
    <property type="entry name" value="DUF5990"/>
    <property type="match status" value="1"/>
</dbReference>
<dbReference type="OrthoDB" id="3783022at2"/>
<accession>A0A239CNI1</accession>
<dbReference type="AlphaFoldDB" id="A0A239CNI1"/>